<dbReference type="Gramene" id="Bo9g078440.1">
    <property type="protein sequence ID" value="Bo9g078440.1"/>
    <property type="gene ID" value="Bo9g078440"/>
</dbReference>
<feature type="region of interest" description="Disordered" evidence="1">
    <location>
        <begin position="1"/>
        <end position="52"/>
    </location>
</feature>
<dbReference type="PANTHER" id="PTHR45023:SF4">
    <property type="entry name" value="GLYCINE-RICH PROTEIN-RELATED"/>
    <property type="match status" value="1"/>
</dbReference>
<dbReference type="OMA" id="CKEEDAW"/>
<evidence type="ECO:0000259" key="2">
    <source>
        <dbReference type="PROSITE" id="PS50090"/>
    </source>
</evidence>
<dbReference type="HOGENOM" id="CLU_012390_0_6_1"/>
<dbReference type="Proteomes" id="UP000032141">
    <property type="component" value="Chromosome C9"/>
</dbReference>
<organism evidence="3 4">
    <name type="scientific">Brassica oleracea var. oleracea</name>
    <dbReference type="NCBI Taxonomy" id="109376"/>
    <lineage>
        <taxon>Eukaryota</taxon>
        <taxon>Viridiplantae</taxon>
        <taxon>Streptophyta</taxon>
        <taxon>Embryophyta</taxon>
        <taxon>Tracheophyta</taxon>
        <taxon>Spermatophyta</taxon>
        <taxon>Magnoliopsida</taxon>
        <taxon>eudicotyledons</taxon>
        <taxon>Gunneridae</taxon>
        <taxon>Pentapetalae</taxon>
        <taxon>rosids</taxon>
        <taxon>malvids</taxon>
        <taxon>Brassicales</taxon>
        <taxon>Brassicaceae</taxon>
        <taxon>Brassiceae</taxon>
        <taxon>Brassica</taxon>
    </lineage>
</organism>
<feature type="domain" description="Myb-like" evidence="2">
    <location>
        <begin position="48"/>
        <end position="119"/>
    </location>
</feature>
<name>A0A0D3E8D2_BRAOL</name>
<feature type="compositionally biased region" description="Low complexity" evidence="1">
    <location>
        <begin position="1"/>
        <end position="17"/>
    </location>
</feature>
<proteinExistence type="predicted"/>
<dbReference type="PROSITE" id="PS50090">
    <property type="entry name" value="MYB_LIKE"/>
    <property type="match status" value="1"/>
</dbReference>
<feature type="compositionally biased region" description="Polar residues" evidence="1">
    <location>
        <begin position="198"/>
        <end position="208"/>
    </location>
</feature>
<accession>A0A0D3E8D2</accession>
<dbReference type="EnsemblPlants" id="Bo9g078440.1">
    <property type="protein sequence ID" value="Bo9g078440.1"/>
    <property type="gene ID" value="Bo9g078440"/>
</dbReference>
<reference evidence="3 4" key="1">
    <citation type="journal article" date="2014" name="Genome Biol.">
        <title>Transcriptome and methylome profiling reveals relics of genome dominance in the mesopolyploid Brassica oleracea.</title>
        <authorList>
            <person name="Parkin I.A."/>
            <person name="Koh C."/>
            <person name="Tang H."/>
            <person name="Robinson S.J."/>
            <person name="Kagale S."/>
            <person name="Clarke W.E."/>
            <person name="Town C.D."/>
            <person name="Nixon J."/>
            <person name="Krishnakumar V."/>
            <person name="Bidwell S.L."/>
            <person name="Denoeud F."/>
            <person name="Belcram H."/>
            <person name="Links M.G."/>
            <person name="Just J."/>
            <person name="Clarke C."/>
            <person name="Bender T."/>
            <person name="Huebert T."/>
            <person name="Mason A.S."/>
            <person name="Pires J.C."/>
            <person name="Barker G."/>
            <person name="Moore J."/>
            <person name="Walley P.G."/>
            <person name="Manoli S."/>
            <person name="Batley J."/>
            <person name="Edwards D."/>
            <person name="Nelson M.N."/>
            <person name="Wang X."/>
            <person name="Paterson A.H."/>
            <person name="King G."/>
            <person name="Bancroft I."/>
            <person name="Chalhoub B."/>
            <person name="Sharpe A.G."/>
        </authorList>
    </citation>
    <scope>NUCLEOTIDE SEQUENCE</scope>
    <source>
        <strain evidence="3 4">cv. TO1000</strain>
    </source>
</reference>
<dbReference type="AlphaFoldDB" id="A0A0D3E8D2"/>
<evidence type="ECO:0000313" key="3">
    <source>
        <dbReference type="EnsemblPlants" id="Bo9g078440.1"/>
    </source>
</evidence>
<reference evidence="3" key="2">
    <citation type="submission" date="2015-03" db="UniProtKB">
        <authorList>
            <consortium name="EnsemblPlants"/>
        </authorList>
    </citation>
    <scope>IDENTIFICATION</scope>
</reference>
<keyword evidence="4" id="KW-1185">Reference proteome</keyword>
<dbReference type="PANTHER" id="PTHR45023">
    <property type="match status" value="1"/>
</dbReference>
<protein>
    <recommendedName>
        <fullName evidence="2">Myb-like domain-containing protein</fullName>
    </recommendedName>
</protein>
<evidence type="ECO:0000256" key="1">
    <source>
        <dbReference type="SAM" id="MobiDB-lite"/>
    </source>
</evidence>
<feature type="region of interest" description="Disordered" evidence="1">
    <location>
        <begin position="182"/>
        <end position="235"/>
    </location>
</feature>
<evidence type="ECO:0000313" key="4">
    <source>
        <dbReference type="Proteomes" id="UP000032141"/>
    </source>
</evidence>
<feature type="compositionally biased region" description="Polar residues" evidence="1">
    <location>
        <begin position="18"/>
        <end position="44"/>
    </location>
</feature>
<sequence>MDSQSQSSSFLELLNSQVPNNENPSRLLSFSHSPTVEESSSRAQTGEEKNKQRCKWTTAEDLVLISSWLNTSKDPVVGNEQKSGTFWKRIATYYNASPKVVGFPKREVSHCKQRWGKINEGVCKFVGSYDAASKQRSSGHNEDDVLKAAHQIFTNDYKLKFSLEHAWRELRNDQKWCGIYGSSQQSSGSKRKRVGEQPSFQSSASMPSVNADDESTASPIGVKAAKANKGKRSVGEGEKIVEGFQQMWELKQKDTQEQFALENMKDKVNKTKLLNSLLSRTEPLNEIEVALKNKLMTEMLMGTSHTHTVMAARKPIVCGLSAGGILPPLPQVITDDDVEDIPPPEAELVEISDDEQEDLVELSSDEYRRNMGYLIRVEEEADGIPPEFRRMVQMMQEDEKRLSEERFKMLKAGIKLEEGQSSTCDGKRSP</sequence>
<dbReference type="InterPro" id="IPR001005">
    <property type="entry name" value="SANT/Myb"/>
</dbReference>